<dbReference type="PANTHER" id="PTHR39741">
    <property type="entry name" value="F-BOX DOMAIN CONTAINING PROTEIN, EXPRESSED"/>
    <property type="match status" value="1"/>
</dbReference>
<dbReference type="AlphaFoldDB" id="A0AAN7LNY3"/>
<organism evidence="1 2">
    <name type="scientific">Trapa natans</name>
    <name type="common">Water chestnut</name>
    <dbReference type="NCBI Taxonomy" id="22666"/>
    <lineage>
        <taxon>Eukaryota</taxon>
        <taxon>Viridiplantae</taxon>
        <taxon>Streptophyta</taxon>
        <taxon>Embryophyta</taxon>
        <taxon>Tracheophyta</taxon>
        <taxon>Spermatophyta</taxon>
        <taxon>Magnoliopsida</taxon>
        <taxon>eudicotyledons</taxon>
        <taxon>Gunneridae</taxon>
        <taxon>Pentapetalae</taxon>
        <taxon>rosids</taxon>
        <taxon>malvids</taxon>
        <taxon>Myrtales</taxon>
        <taxon>Lythraceae</taxon>
        <taxon>Trapa</taxon>
    </lineage>
</organism>
<accession>A0AAN7LNY3</accession>
<evidence type="ECO:0000313" key="2">
    <source>
        <dbReference type="Proteomes" id="UP001346149"/>
    </source>
</evidence>
<proteinExistence type="predicted"/>
<comment type="caution">
    <text evidence="1">The sequence shown here is derived from an EMBL/GenBank/DDBJ whole genome shotgun (WGS) entry which is preliminary data.</text>
</comment>
<dbReference type="Gene3D" id="1.20.1280.50">
    <property type="match status" value="1"/>
</dbReference>
<dbReference type="InterPro" id="IPR036047">
    <property type="entry name" value="F-box-like_dom_sf"/>
</dbReference>
<evidence type="ECO:0008006" key="3">
    <source>
        <dbReference type="Google" id="ProtNLM"/>
    </source>
</evidence>
<protein>
    <recommendedName>
        <fullName evidence="3">F-box protein</fullName>
    </recommendedName>
</protein>
<dbReference type="Proteomes" id="UP001346149">
    <property type="component" value="Unassembled WGS sequence"/>
</dbReference>
<evidence type="ECO:0000313" key="1">
    <source>
        <dbReference type="EMBL" id="KAK4788099.1"/>
    </source>
</evidence>
<dbReference type="SUPFAM" id="SSF81383">
    <property type="entry name" value="F-box domain"/>
    <property type="match status" value="1"/>
</dbReference>
<dbReference type="InterPro" id="IPR055336">
    <property type="entry name" value="At4g00755-like"/>
</dbReference>
<sequence>MAPNGGADQVGPLRGSWMDDFGDFVQYLGPDMATKILTLLDDPSDLARVCAASSSWRQFVIANDISKHLCLRLVPEVSGLAQFIEKNNMIEPLKVESNSNAEWEISRRNHRIYAFLAQGLSPSTEKNCLFEAISASSTDNYPEESIQNTLEPRDRIVDRASYWSSKGQSDPGVPETLLYRLISKLCVITEIHVHPFQAYFQFGFPIYSAKAVRFRAGHPKFPMDMTIDDYYESQAGHELDDGRFVWTYTSPEFPMVQENCLQKFKLPEPVLCIGGILQVELLGRVQRQEMDMLFYICVSHVKVLGRPLLSPFDVEIVDPSGKCTLKYCPMGDMPESSLSSAQDGDGGTHSGIRSFTTRLIQRGVRSWEQMIVSAILGARAVPDSDGSDDEIPT</sequence>
<keyword evidence="2" id="KW-1185">Reference proteome</keyword>
<dbReference type="EMBL" id="JAXQNO010000011">
    <property type="protein sequence ID" value="KAK4788099.1"/>
    <property type="molecule type" value="Genomic_DNA"/>
</dbReference>
<gene>
    <name evidence="1" type="ORF">SAY86_019418</name>
</gene>
<reference evidence="1 2" key="1">
    <citation type="journal article" date="2023" name="Hortic Res">
        <title>Pangenome of water caltrop reveals structural variations and asymmetric subgenome divergence after allopolyploidization.</title>
        <authorList>
            <person name="Zhang X."/>
            <person name="Chen Y."/>
            <person name="Wang L."/>
            <person name="Yuan Y."/>
            <person name="Fang M."/>
            <person name="Shi L."/>
            <person name="Lu R."/>
            <person name="Comes H.P."/>
            <person name="Ma Y."/>
            <person name="Chen Y."/>
            <person name="Huang G."/>
            <person name="Zhou Y."/>
            <person name="Zheng Z."/>
            <person name="Qiu Y."/>
        </authorList>
    </citation>
    <scope>NUCLEOTIDE SEQUENCE [LARGE SCALE GENOMIC DNA]</scope>
    <source>
        <strain evidence="1">F231</strain>
    </source>
</reference>
<dbReference type="PANTHER" id="PTHR39741:SF2">
    <property type="entry name" value="F-BOX DOMAIN-CONTAINING PROTEIN"/>
    <property type="match status" value="1"/>
</dbReference>
<name>A0AAN7LNY3_TRANT</name>